<keyword evidence="7" id="KW-1185">Reference proteome</keyword>
<protein>
    <submittedName>
        <fullName evidence="6">Carotenoid oxygenase</fullName>
    </submittedName>
</protein>
<feature type="binding site" evidence="5">
    <location>
        <position position="291"/>
    </location>
    <ligand>
        <name>Fe cation</name>
        <dbReference type="ChEBI" id="CHEBI:24875"/>
        <note>catalytic</note>
    </ligand>
</feature>
<keyword evidence="3" id="KW-0560">Oxidoreductase</keyword>
<dbReference type="GO" id="GO:0046872">
    <property type="term" value="F:metal ion binding"/>
    <property type="evidence" value="ECO:0007669"/>
    <property type="project" value="UniProtKB-KW"/>
</dbReference>
<gene>
    <name evidence="6" type="ORF">EIP75_12225</name>
</gene>
<comment type="cofactor">
    <cofactor evidence="5">
        <name>Fe(2+)</name>
        <dbReference type="ChEBI" id="CHEBI:29033"/>
    </cofactor>
    <text evidence="5">Binds 1 Fe(2+) ion per subunit.</text>
</comment>
<dbReference type="RefSeq" id="WP_125243539.1">
    <property type="nucleotide sequence ID" value="NZ_RSED01000008.1"/>
</dbReference>
<feature type="binding site" evidence="5">
    <location>
        <position position="175"/>
    </location>
    <ligand>
        <name>Fe cation</name>
        <dbReference type="ChEBI" id="CHEBI:24875"/>
        <note>catalytic</note>
    </ligand>
</feature>
<dbReference type="GO" id="GO:0016121">
    <property type="term" value="P:carotene catabolic process"/>
    <property type="evidence" value="ECO:0007669"/>
    <property type="project" value="TreeGrafter"/>
</dbReference>
<evidence type="ECO:0000313" key="6">
    <source>
        <dbReference type="EMBL" id="RRS04135.1"/>
    </source>
</evidence>
<proteinExistence type="inferred from homology"/>
<name>A0A426VB27_9BURK</name>
<dbReference type="AlphaFoldDB" id="A0A426VB27"/>
<evidence type="ECO:0000256" key="1">
    <source>
        <dbReference type="ARBA" id="ARBA00006787"/>
    </source>
</evidence>
<dbReference type="Pfam" id="PF03055">
    <property type="entry name" value="RPE65"/>
    <property type="match status" value="1"/>
</dbReference>
<keyword evidence="4 5" id="KW-0408">Iron</keyword>
<feature type="binding site" evidence="5">
    <location>
        <position position="465"/>
    </location>
    <ligand>
        <name>Fe cation</name>
        <dbReference type="ChEBI" id="CHEBI:24875"/>
        <note>catalytic</note>
    </ligand>
</feature>
<comment type="similarity">
    <text evidence="1">Belongs to the carotenoid oxygenase family.</text>
</comment>
<feature type="binding site" evidence="5">
    <location>
        <position position="224"/>
    </location>
    <ligand>
        <name>Fe cation</name>
        <dbReference type="ChEBI" id="CHEBI:24875"/>
        <note>catalytic</note>
    </ligand>
</feature>
<dbReference type="InterPro" id="IPR004294">
    <property type="entry name" value="Carotenoid_Oase"/>
</dbReference>
<evidence type="ECO:0000256" key="4">
    <source>
        <dbReference type="ARBA" id="ARBA00023004"/>
    </source>
</evidence>
<dbReference type="PANTHER" id="PTHR10543">
    <property type="entry name" value="BETA-CAROTENE DIOXYGENASE"/>
    <property type="match status" value="1"/>
</dbReference>
<organism evidence="6 7">
    <name type="scientific">Aquabacterium soli</name>
    <dbReference type="NCBI Taxonomy" id="2493092"/>
    <lineage>
        <taxon>Bacteria</taxon>
        <taxon>Pseudomonadati</taxon>
        <taxon>Pseudomonadota</taxon>
        <taxon>Betaproteobacteria</taxon>
        <taxon>Burkholderiales</taxon>
        <taxon>Aquabacterium</taxon>
    </lineage>
</organism>
<dbReference type="Proteomes" id="UP000269265">
    <property type="component" value="Unassembled WGS sequence"/>
</dbReference>
<keyword evidence="2 5" id="KW-0479">Metal-binding</keyword>
<evidence type="ECO:0000256" key="3">
    <source>
        <dbReference type="ARBA" id="ARBA00023002"/>
    </source>
</evidence>
<evidence type="ECO:0000313" key="7">
    <source>
        <dbReference type="Proteomes" id="UP000269265"/>
    </source>
</evidence>
<evidence type="ECO:0000256" key="5">
    <source>
        <dbReference type="PIRSR" id="PIRSR604294-1"/>
    </source>
</evidence>
<sequence length="473" mass="52831">MSRNLAERTVGWISRWARQRQPYQASNIYLEGPFAPVHDEVTETQLRITGELPRELNGLYARIGPNPTHVDNPGLYHWFAGDGMVHGLRLAEGQALWYRNRWIGSNSVRRAQGKPVAPGPRRGVSDVVNTNVFGHAGRVWASVEAGMLPVQLDDQLETVRHGYFDSEVSRAFSAHPHRDPDTGSLHAVCYDALDQRRVHHVEIDATGRVARLVDIPVSHGPMVHDCAITRSQVVVLDLPVTFSLGRVLRGNSMPYAWNDRHAARVGLLPLKGDTSSRDIRWFNVEPCFVFHTCNAQDTADGGVLLDVVVHHRMFDRSSVGPETDQQRITFERWTLSPHRSDVVREVVAEGQQEFPRFDERLTGRSYRHAYTVGFSFDFAKQQQLHAYDLATGRHAVHNFGLGRVPGEAVFVPRTPDAAENDGWLVCYVSDMNTGLSDFVVLNAADVSGPPQAVVHLPARVPLGFHGNWIPDPA</sequence>
<dbReference type="PANTHER" id="PTHR10543:SF89">
    <property type="entry name" value="CAROTENOID 9,10(9',10')-CLEAVAGE DIOXYGENASE 1"/>
    <property type="match status" value="1"/>
</dbReference>
<accession>A0A426VB27</accession>
<dbReference type="GO" id="GO:0010436">
    <property type="term" value="F:carotenoid dioxygenase activity"/>
    <property type="evidence" value="ECO:0007669"/>
    <property type="project" value="TreeGrafter"/>
</dbReference>
<evidence type="ECO:0000256" key="2">
    <source>
        <dbReference type="ARBA" id="ARBA00022723"/>
    </source>
</evidence>
<comment type="caution">
    <text evidence="6">The sequence shown here is derived from an EMBL/GenBank/DDBJ whole genome shotgun (WGS) entry which is preliminary data.</text>
</comment>
<dbReference type="EMBL" id="RSED01000008">
    <property type="protein sequence ID" value="RRS04135.1"/>
    <property type="molecule type" value="Genomic_DNA"/>
</dbReference>
<reference evidence="6 7" key="1">
    <citation type="submission" date="2018-12" db="EMBL/GenBank/DDBJ databases">
        <title>The whole draft genome of Aquabacterium sp. SJQ9.</title>
        <authorList>
            <person name="Sun L."/>
            <person name="Gao X."/>
            <person name="Chen W."/>
            <person name="Huang K."/>
        </authorList>
    </citation>
    <scope>NUCLEOTIDE SEQUENCE [LARGE SCALE GENOMIC DNA]</scope>
    <source>
        <strain evidence="6 7">SJQ9</strain>
    </source>
</reference>
<dbReference type="OrthoDB" id="6636843at2"/>